<evidence type="ECO:0000313" key="1">
    <source>
        <dbReference type="EMBL" id="KAL0184609.1"/>
    </source>
</evidence>
<accession>A0ABD0QED2</accession>
<feature type="non-terminal residue" evidence="1">
    <location>
        <position position="1"/>
    </location>
</feature>
<comment type="caution">
    <text evidence="1">The sequence shown here is derived from an EMBL/GenBank/DDBJ whole genome shotgun (WGS) entry which is preliminary data.</text>
</comment>
<keyword evidence="2" id="KW-1185">Reference proteome</keyword>
<feature type="non-terminal residue" evidence="1">
    <location>
        <position position="60"/>
    </location>
</feature>
<evidence type="ECO:0000313" key="2">
    <source>
        <dbReference type="Proteomes" id="UP001529510"/>
    </source>
</evidence>
<gene>
    <name evidence="1" type="ORF">M9458_020305</name>
</gene>
<reference evidence="1 2" key="1">
    <citation type="submission" date="2024-05" db="EMBL/GenBank/DDBJ databases">
        <title>Genome sequencing and assembly of Indian major carp, Cirrhinus mrigala (Hamilton, 1822).</title>
        <authorList>
            <person name="Mohindra V."/>
            <person name="Chowdhury L.M."/>
            <person name="Lal K."/>
            <person name="Jena J.K."/>
        </authorList>
    </citation>
    <scope>NUCLEOTIDE SEQUENCE [LARGE SCALE GENOMIC DNA]</scope>
    <source>
        <strain evidence="1">CM1030</strain>
        <tissue evidence="1">Blood</tissue>
    </source>
</reference>
<protein>
    <submittedName>
        <fullName evidence="1">Uncharacterized protein</fullName>
    </submittedName>
</protein>
<organism evidence="1 2">
    <name type="scientific">Cirrhinus mrigala</name>
    <name type="common">Mrigala</name>
    <dbReference type="NCBI Taxonomy" id="683832"/>
    <lineage>
        <taxon>Eukaryota</taxon>
        <taxon>Metazoa</taxon>
        <taxon>Chordata</taxon>
        <taxon>Craniata</taxon>
        <taxon>Vertebrata</taxon>
        <taxon>Euteleostomi</taxon>
        <taxon>Actinopterygii</taxon>
        <taxon>Neopterygii</taxon>
        <taxon>Teleostei</taxon>
        <taxon>Ostariophysi</taxon>
        <taxon>Cypriniformes</taxon>
        <taxon>Cyprinidae</taxon>
        <taxon>Labeoninae</taxon>
        <taxon>Labeonini</taxon>
        <taxon>Cirrhinus</taxon>
    </lineage>
</organism>
<dbReference type="EMBL" id="JAMKFB020000009">
    <property type="protein sequence ID" value="KAL0184609.1"/>
    <property type="molecule type" value="Genomic_DNA"/>
</dbReference>
<proteinExistence type="predicted"/>
<sequence>FQGVVATKQRKRWAWSQTWSLSYDIPGLHVPLRWPAGPEGTEGPVELEFCQPNLELHQIS</sequence>
<dbReference type="AlphaFoldDB" id="A0ABD0QED2"/>
<name>A0ABD0QED2_CIRMR</name>
<dbReference type="Proteomes" id="UP001529510">
    <property type="component" value="Unassembled WGS sequence"/>
</dbReference>